<feature type="region of interest" description="Disordered" evidence="4">
    <location>
        <begin position="2141"/>
        <end position="2172"/>
    </location>
</feature>
<evidence type="ECO:0000256" key="1">
    <source>
        <dbReference type="ARBA" id="ARBA00004300"/>
    </source>
</evidence>
<evidence type="ECO:0000256" key="3">
    <source>
        <dbReference type="ARBA" id="ARBA00023212"/>
    </source>
</evidence>
<dbReference type="PANTHER" id="PTHR21553">
    <property type="entry name" value="ALMS1-RELATED"/>
    <property type="match status" value="1"/>
</dbReference>
<protein>
    <submittedName>
        <fullName evidence="7">Centrosome-associated protein ALMS1 isoform X1</fullName>
    </submittedName>
</protein>
<evidence type="ECO:0000313" key="7">
    <source>
        <dbReference type="RefSeq" id="XP_020663285.2"/>
    </source>
</evidence>
<dbReference type="PANTHER" id="PTHR21553:SF22">
    <property type="entry name" value="CENTROSOME-ASSOCIATED PROTEIN ALMS1"/>
    <property type="match status" value="1"/>
</dbReference>
<feature type="compositionally biased region" description="Basic and acidic residues" evidence="4">
    <location>
        <begin position="79"/>
        <end position="88"/>
    </location>
</feature>
<reference evidence="7" key="1">
    <citation type="submission" date="2025-08" db="UniProtKB">
        <authorList>
            <consortium name="RefSeq"/>
        </authorList>
    </citation>
    <scope>IDENTIFICATION</scope>
</reference>
<feature type="compositionally biased region" description="Low complexity" evidence="4">
    <location>
        <begin position="389"/>
        <end position="400"/>
    </location>
</feature>
<dbReference type="InterPro" id="IPR029299">
    <property type="entry name" value="ALMS_motif"/>
</dbReference>
<feature type="compositionally biased region" description="Polar residues" evidence="4">
    <location>
        <begin position="923"/>
        <end position="936"/>
    </location>
</feature>
<feature type="compositionally biased region" description="Polar residues" evidence="4">
    <location>
        <begin position="2500"/>
        <end position="2509"/>
    </location>
</feature>
<feature type="region of interest" description="Disordered" evidence="4">
    <location>
        <begin position="1410"/>
        <end position="1442"/>
    </location>
</feature>
<feature type="region of interest" description="Disordered" evidence="4">
    <location>
        <begin position="923"/>
        <end position="973"/>
    </location>
</feature>
<feature type="compositionally biased region" description="Basic and acidic residues" evidence="4">
    <location>
        <begin position="2510"/>
        <end position="2520"/>
    </location>
</feature>
<feature type="region of interest" description="Disordered" evidence="4">
    <location>
        <begin position="1"/>
        <end position="93"/>
    </location>
</feature>
<feature type="region of interest" description="Disordered" evidence="4">
    <location>
        <begin position="1203"/>
        <end position="1237"/>
    </location>
</feature>
<dbReference type="Pfam" id="PF15309">
    <property type="entry name" value="ALMS_motif"/>
    <property type="match status" value="1"/>
</dbReference>
<feature type="compositionally biased region" description="Polar residues" evidence="4">
    <location>
        <begin position="2476"/>
        <end position="2492"/>
    </location>
</feature>
<feature type="region of interest" description="Disordered" evidence="4">
    <location>
        <begin position="854"/>
        <end position="874"/>
    </location>
</feature>
<dbReference type="KEGG" id="pvt:110086603"/>
<name>A0A6J0UVI9_9SAUR</name>
<feature type="compositionally biased region" description="Polar residues" evidence="4">
    <location>
        <begin position="2161"/>
        <end position="2171"/>
    </location>
</feature>
<feature type="region of interest" description="Disordered" evidence="4">
    <location>
        <begin position="770"/>
        <end position="789"/>
    </location>
</feature>
<dbReference type="Proteomes" id="UP001652642">
    <property type="component" value="Chromosome 5"/>
</dbReference>
<dbReference type="OrthoDB" id="6163239at2759"/>
<feature type="compositionally biased region" description="Low complexity" evidence="4">
    <location>
        <begin position="1415"/>
        <end position="1442"/>
    </location>
</feature>
<feature type="compositionally biased region" description="Low complexity" evidence="4">
    <location>
        <begin position="939"/>
        <end position="958"/>
    </location>
</feature>
<dbReference type="GO" id="GO:0046599">
    <property type="term" value="P:regulation of centriole replication"/>
    <property type="evidence" value="ECO:0007669"/>
    <property type="project" value="TreeGrafter"/>
</dbReference>
<feature type="region of interest" description="Disordered" evidence="4">
    <location>
        <begin position="2722"/>
        <end position="2746"/>
    </location>
</feature>
<evidence type="ECO:0000259" key="5">
    <source>
        <dbReference type="Pfam" id="PF15309"/>
    </source>
</evidence>
<feature type="region of interest" description="Disordered" evidence="4">
    <location>
        <begin position="2450"/>
        <end position="2527"/>
    </location>
</feature>
<feature type="region of interest" description="Disordered" evidence="4">
    <location>
        <begin position="2309"/>
        <end position="2362"/>
    </location>
</feature>
<evidence type="ECO:0000313" key="6">
    <source>
        <dbReference type="Proteomes" id="UP001652642"/>
    </source>
</evidence>
<comment type="subcellular location">
    <subcellularLocation>
        <location evidence="1">Cytoplasm</location>
        <location evidence="1">Cytoskeleton</location>
        <location evidence="1">Microtubule organizing center</location>
        <location evidence="1">Centrosome</location>
    </subcellularLocation>
</comment>
<feature type="compositionally biased region" description="Polar residues" evidence="4">
    <location>
        <begin position="2141"/>
        <end position="2150"/>
    </location>
</feature>
<evidence type="ECO:0000256" key="4">
    <source>
        <dbReference type="SAM" id="MobiDB-lite"/>
    </source>
</evidence>
<dbReference type="GO" id="GO:0008017">
    <property type="term" value="F:microtubule binding"/>
    <property type="evidence" value="ECO:0007669"/>
    <property type="project" value="TreeGrafter"/>
</dbReference>
<feature type="region of interest" description="Disordered" evidence="4">
    <location>
        <begin position="887"/>
        <end position="906"/>
    </location>
</feature>
<feature type="region of interest" description="Disordered" evidence="4">
    <location>
        <begin position="2405"/>
        <end position="2431"/>
    </location>
</feature>
<feature type="region of interest" description="Disordered" evidence="4">
    <location>
        <begin position="2564"/>
        <end position="2625"/>
    </location>
</feature>
<feature type="compositionally biased region" description="Basic and acidic residues" evidence="4">
    <location>
        <begin position="2311"/>
        <end position="2337"/>
    </location>
</feature>
<feature type="compositionally biased region" description="Basic and acidic residues" evidence="4">
    <location>
        <begin position="2414"/>
        <end position="2426"/>
    </location>
</feature>
<feature type="compositionally biased region" description="Pro residues" evidence="4">
    <location>
        <begin position="16"/>
        <end position="27"/>
    </location>
</feature>
<feature type="compositionally biased region" description="Polar residues" evidence="4">
    <location>
        <begin position="779"/>
        <end position="789"/>
    </location>
</feature>
<organism evidence="6 7">
    <name type="scientific">Pogona vitticeps</name>
    <name type="common">central bearded dragon</name>
    <dbReference type="NCBI Taxonomy" id="103695"/>
    <lineage>
        <taxon>Eukaryota</taxon>
        <taxon>Metazoa</taxon>
        <taxon>Chordata</taxon>
        <taxon>Craniata</taxon>
        <taxon>Vertebrata</taxon>
        <taxon>Euteleostomi</taxon>
        <taxon>Lepidosauria</taxon>
        <taxon>Squamata</taxon>
        <taxon>Bifurcata</taxon>
        <taxon>Unidentata</taxon>
        <taxon>Episquamata</taxon>
        <taxon>Toxicofera</taxon>
        <taxon>Iguania</taxon>
        <taxon>Acrodonta</taxon>
        <taxon>Agamidae</taxon>
        <taxon>Amphibolurinae</taxon>
        <taxon>Pogona</taxon>
    </lineage>
</organism>
<keyword evidence="6" id="KW-1185">Reference proteome</keyword>
<sequence>MEEGEQEREGWTAHAPKPPRPFPPPPLSHSHSESLTTQGGNGPVRRMRNPPRPLCGYLRRRAAREEGLRDSPPQYCRTTMEEAPKESRQSFPIETTPPYHEVKEELLSQSSSGTQISNASGVSLGELIRRRSVINQGVEAWYRPCTEVDDSNLTGAKGGRLSQTEACDMTEFPMMEEGLVTPTGNSRRQQAPNMTHTPMLEIQDSCLSPNLPLMTTYSTQGQTFFSETVFPQTEVDFAPLRGILDASENTPRHLHMSEAVRLAATEVSSDSSGDCNFLSQHPLAFSTMAPSNASLSSCLSQHPLSFSGHIAVEQRQHGEEQRAKDGNSGVLGFQMLPGQNHLPAACPPKGSWGTVPGQDFFLLDSKVPTPLLLEMLEKEMGLAKDGGFSSSESSSCKSVSGKAPEGNETSPPMESIVLVEREPETFVEPHQQENTIPDPASFRLLSDTEGNPFRNSKDMEQLSVNTLQAWMSSRGYRMDLGDSCSIAGTSGKAVSSRQQVSDAQFEEQKRNLVKALVDCRLDAVVPLQPATVTPEAGNTCSKQVNTLVEEAKAGVTKKELTLSDYSIEREHKDTGVSPSFHEGSFFGHLAHPIHHSTPGFFAARSVKEEAPGVAVPAKSILQSPLSCVHEEIFKTSLASTCVPSVEEPRVPSGDDTCVPSAEEPLVLQSSQDADTGGSGSPGVVHPLKGRIQSLPCLNFMEKVGAWSMSQSAERMSDALALHASSGMSSRQKAYSAVADSLNSIRLRQKSHTDLKTGLVASFCQPVSMTSQHSYHKEPSQTLPLTRSHSENSVITVSKEVLKTEVGNRTNPDYDHQPAPGKDCVLGASGIKQDNANTGDSLIQHHTAVLVSAVSSDEETMESAGRGRGSNPDNFITSDRVAELLREEANSLSSSQEMSDGSQKNSRELPGLIKMDCFRDVSPDSLNQVTGSGTGSCTDLRLPSRQSSRRSSPLSGRLHSSLEDVPQTPDDGHINIEERIPVYLRNLGIDQSPSSILTPFMPRGPVREIELSPTELRTLKASTDLFTQRSQLSEGDSHSLVDAMQSSSNSSTVPGGSDPVPSIPLPAEPSPHTSRVSEFSPIRRQLQLPAPVPHPAEGTSETLAAPASREHSQVLTAVPPDLRSDEKSTKWGQTQMDPVHSDEVGSSQEKRSFSSPPEEKDGKDPSGKASSLSTITEREKDDSFIGTKTLKEIGKLLGEAESRTPAKNFKSTSCISSSMDLDSSSKQREKLGGCQDSHFLKGNTPGIQRIRSWDESLAKQDFQGDKGLSKTLSLSGNLKWGELLPVAAGEWHEVVDPVRRSEPEGCNSATVNKNLPVLVSSGADNSLCTSEDLKKFQATSSIKSLNNVSHPVGSVQHVLEKTKEAGKKEMGSSHESGKSSSVDSLGIKVRTLLQSERPMTQSVLWVGEQEHCGPMSGQKPSSSGGSSAFSRGDVGVQQSDHSSSLDSLAVRVKTLLEDERPVMHATQILQRAEEEEKRAHAWVKMKLATRPLGSVPDLNEEDRQMIEEIKRQQRLSARKAEVLKNQLWEDGSQRISSHSPIPEPNAGLSNLLGQNDLQKAIYTQNSQVVAFPELLEVQARPVGGAGSTFPIDPEMMSLTGVESRAYKQLQTASDNVLSSRQHFQPPVYNITDMHLVGQTSAPREMVGEERNVLARAKLTVTSSSTEPAKQITSITFASRKRSYSPSASCAPCPGLTEATPCNLVTSKAQSVTSEQPKSSRQHPEAFKSHPSGNPAAKHMPDMNVGFSSDKYYRQNDHKEELHAEDGITSQGKPQTSCVEQKVHFIMEAHEGIQSSSQALSDLRRHKKPLCVASDNQSEEERMRTDLFFSANSSQQKTDQACLQNRSLNGTGSFAHEPFFLKGKESTTTENKLTFDLNPCNTGDMGIGGVSPLPPASLDCFSAVVPVSPSSPTKKALSAVHITLSPKRLDLDCSSPLDAGPDMKRASGCKMSSKPATLKDRPREAPSRLKPPKTQDSSHFPRPLSSPDSHLRHSPVSCITKRVSHGVEEDRQSFPGTEQGNARVLSSGGLEEKAETTVASQTQRMSSDAITQITTESPEKTTYSAEIFVSTDSKVSSALNLLPPKRDQFPSTAMPAVNQVSLLEGQTGMPVLLPYKPPGSSEMYYVPCRKETLRLFRVKSETTVESSHSGSNDAVPPEFPPQTLGSWNENPPSSVAIRHREGIYSKRPAPRNAWAEEKMSAQHGTEESSKSRNGLEPVKTTNSIFRPAQFYLHHPVSLRHETDHLHGKDALRQNIQQGHLAVAAKDFLHNKGILERSQAPVSPYQARRDDHFSPLTPELDYSFVEEFTFNRTSGRESPKQERSLPDVRKPGHEVAKERPVPSSPKTSLEEKQRADHPLKQGIPLTGSLDELWTKYLERQKDHPQRNPSSNRKELSLVERLDRLARLLQNPVRHSLPAKEEQPKGKEPKQISFQGKMASISKLATCSKIEESQDATTGVGLPKPRHQNAAAAVDHMDGSSEQLQNSEALSDTSSEMRPAKDSSVLTDITSESEATRLETESVSRTEASGSVSTIDTARLIRAFGRDRVKVSTKLSQLYSVINLQKTCSEKHGKRSRRARGTDYQKMAHSEQKRQDSQTTDSVISSDSVSTASVSRGPSSALSHKRNPRMLNKAIQAGDFEIVNSGTKRHTRDVGLTFPTPASSQARLQGGRKSGTEDEVYGWLDGPVSEGKQTRQPNGFLAEKRPRRNKLQGLQGVSWFVPAEDLKAEPRGGNGPSPPPEPGSSWFEPLLSTKPWREPLREKNWQEDHCEGLQLRLATPRREGENKPPRPFVKMTLQEALALHRPDFISSSGERVKRLKLIIEERKLQRLLQGEREELFNPLEGRRKDRKGSDLSPSRGYRTIRRKRAISKSEMVQRSKRIYEQLPEVRKRREEEKRKSDYSTNRLKAQLYKTKITNHILGRKVPWE</sequence>
<feature type="compositionally biased region" description="Polar residues" evidence="4">
    <location>
        <begin position="2035"/>
        <end position="2056"/>
    </location>
</feature>
<feature type="compositionally biased region" description="Low complexity" evidence="4">
    <location>
        <begin position="1210"/>
        <end position="1221"/>
    </location>
</feature>
<keyword evidence="2" id="KW-0963">Cytoplasm</keyword>
<feature type="region of interest" description="Disordered" evidence="4">
    <location>
        <begin position="1028"/>
        <end position="1185"/>
    </location>
</feature>
<feature type="region of interest" description="Disordered" evidence="4">
    <location>
        <begin position="1706"/>
        <end position="1748"/>
    </location>
</feature>
<feature type="compositionally biased region" description="Polar residues" evidence="4">
    <location>
        <begin position="889"/>
        <end position="903"/>
    </location>
</feature>
<feature type="region of interest" description="Disordered" evidence="4">
    <location>
        <begin position="1928"/>
        <end position="2056"/>
    </location>
</feature>
<feature type="compositionally biased region" description="Basic and acidic residues" evidence="4">
    <location>
        <begin position="2192"/>
        <end position="2208"/>
    </location>
</feature>
<evidence type="ECO:0000256" key="2">
    <source>
        <dbReference type="ARBA" id="ARBA00022490"/>
    </source>
</evidence>
<dbReference type="GeneID" id="110086603"/>
<keyword evidence="3" id="KW-0206">Cytoskeleton</keyword>
<dbReference type="GO" id="GO:0005829">
    <property type="term" value="C:cytosol"/>
    <property type="evidence" value="ECO:0007669"/>
    <property type="project" value="TreeGrafter"/>
</dbReference>
<feature type="compositionally biased region" description="Low complexity" evidence="4">
    <location>
        <begin position="2593"/>
        <end position="2611"/>
    </location>
</feature>
<feature type="compositionally biased region" description="Basic and acidic residues" evidence="4">
    <location>
        <begin position="1955"/>
        <end position="1965"/>
    </location>
</feature>
<dbReference type="InParanoid" id="A0A6J0UVI9"/>
<dbReference type="CTD" id="7840"/>
<feature type="domain" description="ALMS motif" evidence="5">
    <location>
        <begin position="2788"/>
        <end position="2920"/>
    </location>
</feature>
<accession>A0A6J0UVI9</accession>
<feature type="region of interest" description="Disordered" evidence="4">
    <location>
        <begin position="1362"/>
        <end position="1382"/>
    </location>
</feature>
<feature type="compositionally biased region" description="Basic and acidic residues" evidence="4">
    <location>
        <begin position="2576"/>
        <end position="2592"/>
    </location>
</feature>
<dbReference type="GO" id="GO:0005814">
    <property type="term" value="C:centriole"/>
    <property type="evidence" value="ECO:0007669"/>
    <property type="project" value="TreeGrafter"/>
</dbReference>
<feature type="region of interest" description="Disordered" evidence="4">
    <location>
        <begin position="384"/>
        <end position="412"/>
    </location>
</feature>
<dbReference type="GO" id="GO:0005813">
    <property type="term" value="C:centrosome"/>
    <property type="evidence" value="ECO:0007669"/>
    <property type="project" value="UniProtKB-SubCell"/>
</dbReference>
<feature type="compositionally biased region" description="Polar residues" evidence="4">
    <location>
        <begin position="1706"/>
        <end position="1717"/>
    </location>
</feature>
<gene>
    <name evidence="7" type="primary">ALMS1</name>
</gene>
<feature type="region of interest" description="Disordered" evidence="4">
    <location>
        <begin position="2647"/>
        <end position="2672"/>
    </location>
</feature>
<feature type="compositionally biased region" description="Basic and acidic residues" evidence="4">
    <location>
        <begin position="1138"/>
        <end position="1165"/>
    </location>
</feature>
<feature type="region of interest" description="Disordered" evidence="4">
    <location>
        <begin position="2186"/>
        <end position="2215"/>
    </location>
</feature>
<proteinExistence type="predicted"/>
<feature type="compositionally biased region" description="Basic and acidic residues" evidence="4">
    <location>
        <begin position="1362"/>
        <end position="1376"/>
    </location>
</feature>
<feature type="compositionally biased region" description="Basic and acidic residues" evidence="4">
    <location>
        <begin position="1175"/>
        <end position="1185"/>
    </location>
</feature>
<dbReference type="RefSeq" id="XP_020663285.2">
    <property type="nucleotide sequence ID" value="XM_020807626.2"/>
</dbReference>
<feature type="compositionally biased region" description="Basic and acidic residues" evidence="4">
    <location>
        <begin position="2345"/>
        <end position="2356"/>
    </location>
</feature>